<dbReference type="EMBL" id="FNRI01000005">
    <property type="protein sequence ID" value="SEA69846.1"/>
    <property type="molecule type" value="Genomic_DNA"/>
</dbReference>
<organism evidence="2 3">
    <name type="scientific">Alistipes timonensis JC136</name>
    <dbReference type="NCBI Taxonomy" id="1033731"/>
    <lineage>
        <taxon>Bacteria</taxon>
        <taxon>Pseudomonadati</taxon>
        <taxon>Bacteroidota</taxon>
        <taxon>Bacteroidia</taxon>
        <taxon>Bacteroidales</taxon>
        <taxon>Rikenellaceae</taxon>
        <taxon>Alistipes</taxon>
    </lineage>
</organism>
<dbReference type="Proteomes" id="UP000183253">
    <property type="component" value="Unassembled WGS sequence"/>
</dbReference>
<dbReference type="AlphaFoldDB" id="A0A1H4DBF9"/>
<protein>
    <recommendedName>
        <fullName evidence="1">ORC1/DEAH AAA+ ATPase domain-containing protein</fullName>
    </recommendedName>
</protein>
<keyword evidence="3" id="KW-1185">Reference proteome</keyword>
<gene>
    <name evidence="2" type="ORF">SAMN05444145_105215</name>
</gene>
<sequence length="290" mass="32770">MIADDIKTRIVLAISTNRQNYATDSKHAVALGITSSVYSEIKKGKTDQKLSDAKWMSIARRLGVSLNDEPEWKIVKTPTFEYLCSQLELCRKNSLSGMFCDLPNIGKSFAAKHHAKSHPNVVYVDCSMVKTKQRLFRYIAREFGLNSVGKYADIFDDLVFYLRTLDHPQIVLDEVGDLVYEAFLEIKAMWNGTEGCCSWYLMGADGFRAKLERGVEFKTVGFAEIRSRCGDKYNSITPPEGEERRKFLMGQAALIAQANVPEGVDYKQIARKSDGSLRRVHTLITKGEEE</sequence>
<dbReference type="Pfam" id="PF13401">
    <property type="entry name" value="AAA_22"/>
    <property type="match status" value="1"/>
</dbReference>
<dbReference type="CDD" id="cd00093">
    <property type="entry name" value="HTH_XRE"/>
    <property type="match status" value="1"/>
</dbReference>
<reference evidence="2 3" key="1">
    <citation type="submission" date="2016-10" db="EMBL/GenBank/DDBJ databases">
        <authorList>
            <person name="de Groot N.N."/>
        </authorList>
    </citation>
    <scope>NUCLEOTIDE SEQUENCE [LARGE SCALE GENOMIC DNA]</scope>
    <source>
        <strain evidence="2 3">DSM 25383</strain>
    </source>
</reference>
<feature type="domain" description="ORC1/DEAH AAA+ ATPase" evidence="1">
    <location>
        <begin position="103"/>
        <end position="210"/>
    </location>
</feature>
<dbReference type="SUPFAM" id="SSF52540">
    <property type="entry name" value="P-loop containing nucleoside triphosphate hydrolases"/>
    <property type="match status" value="1"/>
</dbReference>
<dbReference type="RefSeq" id="WP_010260697.1">
    <property type="nucleotide sequence ID" value="NZ_CAEG01000005.1"/>
</dbReference>
<evidence type="ECO:0000313" key="2">
    <source>
        <dbReference type="EMBL" id="SEA69846.1"/>
    </source>
</evidence>
<dbReference type="GO" id="GO:0016887">
    <property type="term" value="F:ATP hydrolysis activity"/>
    <property type="evidence" value="ECO:0007669"/>
    <property type="project" value="InterPro"/>
</dbReference>
<dbReference type="InterPro" id="IPR027417">
    <property type="entry name" value="P-loop_NTPase"/>
</dbReference>
<evidence type="ECO:0000313" key="3">
    <source>
        <dbReference type="Proteomes" id="UP000183253"/>
    </source>
</evidence>
<dbReference type="InterPro" id="IPR049945">
    <property type="entry name" value="AAA_22"/>
</dbReference>
<dbReference type="OrthoDB" id="799824at2"/>
<dbReference type="STRING" id="1033731.SAMN05444145_105215"/>
<dbReference type="InterPro" id="IPR001387">
    <property type="entry name" value="Cro/C1-type_HTH"/>
</dbReference>
<accession>A0A1H4DBF9</accession>
<evidence type="ECO:0000259" key="1">
    <source>
        <dbReference type="Pfam" id="PF13401"/>
    </source>
</evidence>
<proteinExistence type="predicted"/>
<name>A0A1H4DBF9_9BACT</name>